<dbReference type="AlphaFoldDB" id="A0A1M5T9S8"/>
<reference evidence="1 2" key="1">
    <citation type="submission" date="2016-11" db="EMBL/GenBank/DDBJ databases">
        <authorList>
            <person name="Jaros S."/>
            <person name="Januszkiewicz K."/>
            <person name="Wedrychowicz H."/>
        </authorList>
    </citation>
    <scope>NUCLEOTIDE SEQUENCE [LARGE SCALE GENOMIC DNA]</scope>
    <source>
        <strain evidence="1 2">GAS242</strain>
    </source>
</reference>
<organism evidence="1 2">
    <name type="scientific">Bradyrhizobium erythrophlei</name>
    <dbReference type="NCBI Taxonomy" id="1437360"/>
    <lineage>
        <taxon>Bacteria</taxon>
        <taxon>Pseudomonadati</taxon>
        <taxon>Pseudomonadota</taxon>
        <taxon>Alphaproteobacteria</taxon>
        <taxon>Hyphomicrobiales</taxon>
        <taxon>Nitrobacteraceae</taxon>
        <taxon>Bradyrhizobium</taxon>
    </lineage>
</organism>
<sequence length="71" mass="8105">MITVVAIVCSLSLGCVEEIVTDSDVSPEVTMTSCMMGESQIVKWMQESKYKDWKLESWKCVPGRYQIRNRA</sequence>
<protein>
    <submittedName>
        <fullName evidence="1">Uncharacterized protein</fullName>
    </submittedName>
</protein>
<dbReference type="OrthoDB" id="7363897at2"/>
<evidence type="ECO:0000313" key="2">
    <source>
        <dbReference type="Proteomes" id="UP000190675"/>
    </source>
</evidence>
<dbReference type="EMBL" id="LT670818">
    <property type="protein sequence ID" value="SHH47517.1"/>
    <property type="molecule type" value="Genomic_DNA"/>
</dbReference>
<gene>
    <name evidence="1" type="ORF">SAMN05444169_7637</name>
</gene>
<dbReference type="Proteomes" id="UP000190675">
    <property type="component" value="Chromosome I"/>
</dbReference>
<accession>A0A1M5T9S8</accession>
<proteinExistence type="predicted"/>
<evidence type="ECO:0000313" key="1">
    <source>
        <dbReference type="EMBL" id="SHH47517.1"/>
    </source>
</evidence>
<name>A0A1M5T9S8_9BRAD</name>
<dbReference type="RefSeq" id="WP_079570801.1">
    <property type="nucleotide sequence ID" value="NZ_LT670818.1"/>
</dbReference>